<protein>
    <submittedName>
        <fullName evidence="1">Uncharacterized protein</fullName>
    </submittedName>
</protein>
<comment type="caution">
    <text evidence="1">The sequence shown here is derived from an EMBL/GenBank/DDBJ whole genome shotgun (WGS) entry which is preliminary data.</text>
</comment>
<dbReference type="EMBL" id="MU273546">
    <property type="protein sequence ID" value="KAI0032447.1"/>
    <property type="molecule type" value="Genomic_DNA"/>
</dbReference>
<evidence type="ECO:0000313" key="1">
    <source>
        <dbReference type="EMBL" id="KAI0032447.1"/>
    </source>
</evidence>
<dbReference type="Proteomes" id="UP000814128">
    <property type="component" value="Unassembled WGS sequence"/>
</dbReference>
<sequence>MSIPADVSASLPPPEPQTAPIRVGPTLQTLWEEAVLNFEKSTGKNLRRSPLFNKILYANSVDDIVRVLEAHDTSMKTFRAQEQAIRAFLAPLVDIVSLFLDAGAEGATSKAAPGGKAIFVAFGVFLKATKGYLDENLVKRVRNRITRRTVDYTDVLLGRQDVQLVLTELDRMTNDELLATVAETLVSVHEVGVDVRQVDARVQNVELHVQPVPTIVERQAKTDEKIDALEEAIKAWLNPPEPALNHERLHNLRKDGTCLWFFDTNFDEWKKSINAVYWIYGKPGTGKSVLCSSVIDHLRSDCDEYLAYFYFDFRDVRKESVSGFLSSLVFQLASSSSKCYAVLKKSYSEQRALLQPTVGFLSSVLEGMLRARSGTILVIDALDECPELSREHELLPLIHNLVSHDSNRLRLLMTSRPESDIRQAMNRIPSHRLKLHDADQHYQDLELYISDELRRTEYDMWSDDFKTSVKVKLNEMAGGMFLWVNLQLYTLRRCSPLDVEEALNDLPEGLMDTYERSLKNLGLKGASLVRVRRLFHCLAFSRSPLSPGELAEVLAVNFDLPGNALLDPQMRVTNPEECLLHMCSSFIEVVDNPDHSTARPRIVQFVHTSVRDFLLSTDIPLSVALYRIDEPSSHITLAKMCLVTLLFSGSLSELPFGDYAIWYWEEHIFPDAVANAVTVLLSRFLHPLSQPFLNWQIERPDGQNGIQSLLYWTAHLGLVDHVKALLEVDDIDINALGGDRLGTSESLDPLTLCRL</sequence>
<organism evidence="1 2">
    <name type="scientific">Vararia minispora EC-137</name>
    <dbReference type="NCBI Taxonomy" id="1314806"/>
    <lineage>
        <taxon>Eukaryota</taxon>
        <taxon>Fungi</taxon>
        <taxon>Dikarya</taxon>
        <taxon>Basidiomycota</taxon>
        <taxon>Agaricomycotina</taxon>
        <taxon>Agaricomycetes</taxon>
        <taxon>Russulales</taxon>
        <taxon>Lachnocladiaceae</taxon>
        <taxon>Vararia</taxon>
    </lineage>
</organism>
<reference evidence="1" key="2">
    <citation type="journal article" date="2022" name="New Phytol.">
        <title>Evolutionary transition to the ectomycorrhizal habit in the genomes of a hyperdiverse lineage of mushroom-forming fungi.</title>
        <authorList>
            <person name="Looney B."/>
            <person name="Miyauchi S."/>
            <person name="Morin E."/>
            <person name="Drula E."/>
            <person name="Courty P.E."/>
            <person name="Kohler A."/>
            <person name="Kuo A."/>
            <person name="LaButti K."/>
            <person name="Pangilinan J."/>
            <person name="Lipzen A."/>
            <person name="Riley R."/>
            <person name="Andreopoulos W."/>
            <person name="He G."/>
            <person name="Johnson J."/>
            <person name="Nolan M."/>
            <person name="Tritt A."/>
            <person name="Barry K.W."/>
            <person name="Grigoriev I.V."/>
            <person name="Nagy L.G."/>
            <person name="Hibbett D."/>
            <person name="Henrissat B."/>
            <person name="Matheny P.B."/>
            <person name="Labbe J."/>
            <person name="Martin F.M."/>
        </authorList>
    </citation>
    <scope>NUCLEOTIDE SEQUENCE</scope>
    <source>
        <strain evidence="1">EC-137</strain>
    </source>
</reference>
<gene>
    <name evidence="1" type="ORF">K488DRAFT_70647</name>
</gene>
<accession>A0ACB8QLB7</accession>
<name>A0ACB8QLB7_9AGAM</name>
<proteinExistence type="predicted"/>
<reference evidence="1" key="1">
    <citation type="submission" date="2021-02" db="EMBL/GenBank/DDBJ databases">
        <authorList>
            <consortium name="DOE Joint Genome Institute"/>
            <person name="Ahrendt S."/>
            <person name="Looney B.P."/>
            <person name="Miyauchi S."/>
            <person name="Morin E."/>
            <person name="Drula E."/>
            <person name="Courty P.E."/>
            <person name="Chicoki N."/>
            <person name="Fauchery L."/>
            <person name="Kohler A."/>
            <person name="Kuo A."/>
            <person name="Labutti K."/>
            <person name="Pangilinan J."/>
            <person name="Lipzen A."/>
            <person name="Riley R."/>
            <person name="Andreopoulos W."/>
            <person name="He G."/>
            <person name="Johnson J."/>
            <person name="Barry K.W."/>
            <person name="Grigoriev I.V."/>
            <person name="Nagy L."/>
            <person name="Hibbett D."/>
            <person name="Henrissat B."/>
            <person name="Matheny P.B."/>
            <person name="Labbe J."/>
            <person name="Martin F."/>
        </authorList>
    </citation>
    <scope>NUCLEOTIDE SEQUENCE</scope>
    <source>
        <strain evidence="1">EC-137</strain>
    </source>
</reference>
<evidence type="ECO:0000313" key="2">
    <source>
        <dbReference type="Proteomes" id="UP000814128"/>
    </source>
</evidence>
<keyword evidence="2" id="KW-1185">Reference proteome</keyword>